<evidence type="ECO:0000313" key="2">
    <source>
        <dbReference type="Proteomes" id="UP000663850"/>
    </source>
</evidence>
<accession>A0A8H3DAI2</accession>
<protein>
    <recommendedName>
        <fullName evidence="3">F-box domain-containing protein</fullName>
    </recommendedName>
</protein>
<dbReference type="Proteomes" id="UP000663850">
    <property type="component" value="Unassembled WGS sequence"/>
</dbReference>
<dbReference type="SUPFAM" id="SSF52047">
    <property type="entry name" value="RNI-like"/>
    <property type="match status" value="1"/>
</dbReference>
<dbReference type="InterPro" id="IPR032675">
    <property type="entry name" value="LRR_dom_sf"/>
</dbReference>
<dbReference type="AlphaFoldDB" id="A0A8H3DAI2"/>
<sequence length="566" mass="64237">MSNLSLPPTFSAVREWEIAGLSLSTALDKYLDLSGQLGNKALRENVHPQHLSARIDSALQSQHTVLSRQLILAHSTLSRTRNQLASIVYSLPREILTEIFMRVVYVYSPIDQDTPDAISMETTLLRMFRNLYSLQSVCHLWRDIILSRGVFWHFAPTYCTDVPALRCTQATDLTLERSNGDLHLAAVVKSHLPGVFRTLKMFSRFRKVNITADSRAPISDLIERLVEPGPPLILSELSLHEEADHYGPRPRNPPLIFSNTSAYWNSFCELLRSLSVLRVRGTHFAWNHMTFSHRLVELQIQDVKMGKDGYLVRFLKKLSLAPNLRDLKIISVRSSFDLSSLGIVESEKKIHFPSLESLLLADLPFNTLSTVMDYIAPGSYDRTLYLTELCTRYIDHPSNESSLEHLFSHFKGAQAPVDTLVLLGEWGQEWLSDSELHTLLCSLPEVKTLKLSGWTLGEDEFQAIMGPEVEGSEPAEAEFPELEYLDLSRVQILDEDGLKDLVSCHPIQRMVLGGFVDHGADESFDFVPFQGNEPIVDWLRLKVPDFTLTNDTAQPPEYSCFVWQLW</sequence>
<comment type="caution">
    <text evidence="1">The sequence shown here is derived from an EMBL/GenBank/DDBJ whole genome shotgun (WGS) entry which is preliminary data.</text>
</comment>
<dbReference type="EMBL" id="CAJMWZ010006223">
    <property type="protein sequence ID" value="CAE6518320.1"/>
    <property type="molecule type" value="Genomic_DNA"/>
</dbReference>
<dbReference type="Gene3D" id="3.80.10.10">
    <property type="entry name" value="Ribonuclease Inhibitor"/>
    <property type="match status" value="1"/>
</dbReference>
<gene>
    <name evidence="1" type="ORF">RDB_LOCUS114966</name>
</gene>
<organism evidence="1 2">
    <name type="scientific">Rhizoctonia solani</name>
    <dbReference type="NCBI Taxonomy" id="456999"/>
    <lineage>
        <taxon>Eukaryota</taxon>
        <taxon>Fungi</taxon>
        <taxon>Dikarya</taxon>
        <taxon>Basidiomycota</taxon>
        <taxon>Agaricomycotina</taxon>
        <taxon>Agaricomycetes</taxon>
        <taxon>Cantharellales</taxon>
        <taxon>Ceratobasidiaceae</taxon>
        <taxon>Rhizoctonia</taxon>
    </lineage>
</organism>
<evidence type="ECO:0008006" key="3">
    <source>
        <dbReference type="Google" id="ProtNLM"/>
    </source>
</evidence>
<proteinExistence type="predicted"/>
<name>A0A8H3DAI2_9AGAM</name>
<evidence type="ECO:0000313" key="1">
    <source>
        <dbReference type="EMBL" id="CAE6518320.1"/>
    </source>
</evidence>
<reference evidence="1" key="1">
    <citation type="submission" date="2021-01" db="EMBL/GenBank/DDBJ databases">
        <authorList>
            <person name="Kaushik A."/>
        </authorList>
    </citation>
    <scope>NUCLEOTIDE SEQUENCE</scope>
    <source>
        <strain evidence="1">Type strain: AG8-Rh-89/</strain>
    </source>
</reference>